<keyword evidence="2" id="KW-1185">Reference proteome</keyword>
<dbReference type="Proteomes" id="UP000017836">
    <property type="component" value="Unassembled WGS sequence"/>
</dbReference>
<reference evidence="2" key="1">
    <citation type="journal article" date="2013" name="Science">
        <title>The Amborella genome and the evolution of flowering plants.</title>
        <authorList>
            <consortium name="Amborella Genome Project"/>
        </authorList>
    </citation>
    <scope>NUCLEOTIDE SEQUENCE [LARGE SCALE GENOMIC DNA]</scope>
</reference>
<evidence type="ECO:0000313" key="2">
    <source>
        <dbReference type="Proteomes" id="UP000017836"/>
    </source>
</evidence>
<gene>
    <name evidence="1" type="ORF">AMTR_s00048p00210190</name>
</gene>
<proteinExistence type="predicted"/>
<accession>U5D0A8</accession>
<evidence type="ECO:0000313" key="1">
    <source>
        <dbReference type="EMBL" id="ERN15670.1"/>
    </source>
</evidence>
<organism evidence="1 2">
    <name type="scientific">Amborella trichopoda</name>
    <dbReference type="NCBI Taxonomy" id="13333"/>
    <lineage>
        <taxon>Eukaryota</taxon>
        <taxon>Viridiplantae</taxon>
        <taxon>Streptophyta</taxon>
        <taxon>Embryophyta</taxon>
        <taxon>Tracheophyta</taxon>
        <taxon>Spermatophyta</taxon>
        <taxon>Magnoliopsida</taxon>
        <taxon>Amborellales</taxon>
        <taxon>Amborellaceae</taxon>
        <taxon>Amborella</taxon>
    </lineage>
</organism>
<sequence length="98" mass="10924">MYTSTDSSSRAEQGVLIALAYKFKFKHTLHGGHHAAIMTHVEATRSPHTLGQVHKASHDPYNLVLAWHEHNYPSFVVTVISTYPLPQCTASWLLDGRG</sequence>
<dbReference type="AlphaFoldDB" id="U5D0A8"/>
<dbReference type="EMBL" id="KI392502">
    <property type="protein sequence ID" value="ERN15670.1"/>
    <property type="molecule type" value="Genomic_DNA"/>
</dbReference>
<protein>
    <submittedName>
        <fullName evidence="1">Uncharacterized protein</fullName>
    </submittedName>
</protein>
<dbReference type="Gramene" id="ERN15670">
    <property type="protein sequence ID" value="ERN15670"/>
    <property type="gene ID" value="AMTR_s00048p00210190"/>
</dbReference>
<dbReference type="HOGENOM" id="CLU_2336430_0_0_1"/>
<name>U5D0A8_AMBTC</name>